<evidence type="ECO:0000313" key="2">
    <source>
        <dbReference type="EMBL" id="AFM06239.1"/>
    </source>
</evidence>
<dbReference type="SUPFAM" id="SSF158682">
    <property type="entry name" value="TerB-like"/>
    <property type="match status" value="1"/>
</dbReference>
<keyword evidence="3" id="KW-1185">Reference proteome</keyword>
<dbReference type="AlphaFoldDB" id="I4AQK4"/>
<dbReference type="Proteomes" id="UP000006054">
    <property type="component" value="Chromosome"/>
</dbReference>
<reference evidence="3" key="1">
    <citation type="submission" date="2012-06" db="EMBL/GenBank/DDBJ databases">
        <title>The complete genome of Flexibacter litoralis DSM 6794.</title>
        <authorList>
            <person name="Lucas S."/>
            <person name="Copeland A."/>
            <person name="Lapidus A."/>
            <person name="Glavina del Rio T."/>
            <person name="Dalin E."/>
            <person name="Tice H."/>
            <person name="Bruce D."/>
            <person name="Goodwin L."/>
            <person name="Pitluck S."/>
            <person name="Peters L."/>
            <person name="Ovchinnikova G."/>
            <person name="Lu M."/>
            <person name="Kyrpides N."/>
            <person name="Mavromatis K."/>
            <person name="Ivanova N."/>
            <person name="Brettin T."/>
            <person name="Detter J.C."/>
            <person name="Han C."/>
            <person name="Larimer F."/>
            <person name="Land M."/>
            <person name="Hauser L."/>
            <person name="Markowitz V."/>
            <person name="Cheng J.-F."/>
            <person name="Hugenholtz P."/>
            <person name="Woyke T."/>
            <person name="Wu D."/>
            <person name="Spring S."/>
            <person name="Lang E."/>
            <person name="Kopitz M."/>
            <person name="Brambilla E."/>
            <person name="Klenk H.-P."/>
            <person name="Eisen J.A."/>
        </authorList>
    </citation>
    <scope>NUCLEOTIDE SEQUENCE [LARGE SCALE GENOMIC DNA]</scope>
    <source>
        <strain evidence="3">ATCC 23117 / DSM 6794 / NBRC 15988 / NCIMB 1366 / Sio-4</strain>
    </source>
</reference>
<accession>I4AQK4</accession>
<dbReference type="InterPro" id="IPR007791">
    <property type="entry name" value="DjlA_N"/>
</dbReference>
<dbReference type="eggNOG" id="ENOG5032UDJ">
    <property type="taxonomic scope" value="Bacteria"/>
</dbReference>
<dbReference type="InterPro" id="IPR029024">
    <property type="entry name" value="TerB-like"/>
</dbReference>
<dbReference type="OrthoDB" id="1120295at2"/>
<dbReference type="KEGG" id="fli:Fleli_3936"/>
<organism evidence="2 3">
    <name type="scientific">Bernardetia litoralis (strain ATCC 23117 / DSM 6794 / NBRC 15988 / NCIMB 1366 / Fx l1 / Sio-4)</name>
    <name type="common">Flexibacter litoralis</name>
    <dbReference type="NCBI Taxonomy" id="880071"/>
    <lineage>
        <taxon>Bacteria</taxon>
        <taxon>Pseudomonadati</taxon>
        <taxon>Bacteroidota</taxon>
        <taxon>Cytophagia</taxon>
        <taxon>Cytophagales</taxon>
        <taxon>Bernardetiaceae</taxon>
        <taxon>Bernardetia</taxon>
    </lineage>
</organism>
<gene>
    <name evidence="2" type="ordered locus">Fleli_3936</name>
</gene>
<feature type="domain" description="Co-chaperone DjlA N-terminal" evidence="1">
    <location>
        <begin position="13"/>
        <end position="108"/>
    </location>
</feature>
<dbReference type="EMBL" id="CP003345">
    <property type="protein sequence ID" value="AFM06239.1"/>
    <property type="molecule type" value="Genomic_DNA"/>
</dbReference>
<protein>
    <submittedName>
        <fullName evidence="2">Tellurite resistance protein TerB</fullName>
    </submittedName>
</protein>
<evidence type="ECO:0000259" key="1">
    <source>
        <dbReference type="Pfam" id="PF05099"/>
    </source>
</evidence>
<name>I4AQK4_BERLS</name>
<evidence type="ECO:0000313" key="3">
    <source>
        <dbReference type="Proteomes" id="UP000006054"/>
    </source>
</evidence>
<proteinExistence type="predicted"/>
<dbReference type="Gene3D" id="1.10.3680.10">
    <property type="entry name" value="TerB-like"/>
    <property type="match status" value="1"/>
</dbReference>
<dbReference type="HOGENOM" id="CLU_1989361_0_0_10"/>
<dbReference type="STRING" id="880071.Fleli_3936"/>
<dbReference type="Pfam" id="PF05099">
    <property type="entry name" value="TerB"/>
    <property type="match status" value="1"/>
</dbReference>
<dbReference type="RefSeq" id="WP_014799662.1">
    <property type="nucleotide sequence ID" value="NC_018018.1"/>
</dbReference>
<sequence>MNKERLYDAFGELIYTLAMADGLIQAEELQALDRILKGHPWASQIKWSFDYEANKALDLQDVYKKALNTFAEHGQDKEYTYLIDILQEVAKASDRIDTQEQKMIERFQQDLRENFITEMERRKLV</sequence>